<dbReference type="EMBL" id="JPRL01000001">
    <property type="protein sequence ID" value="KFF06824.1"/>
    <property type="molecule type" value="Genomic_DNA"/>
</dbReference>
<comment type="caution">
    <text evidence="3">The sequence shown here is derived from an EMBL/GenBank/DDBJ whole genome shotgun (WGS) entry which is preliminary data.</text>
</comment>
<dbReference type="RefSeq" id="WP_035685700.1">
    <property type="nucleotide sequence ID" value="NZ_JPRL01000001.1"/>
</dbReference>
<dbReference type="InterPro" id="IPR037682">
    <property type="entry name" value="TonB_C"/>
</dbReference>
<protein>
    <submittedName>
        <fullName evidence="3">Gliding motility protein RemB</fullName>
    </submittedName>
</protein>
<dbReference type="STRING" id="362418.IW19_15485"/>
<dbReference type="Gene3D" id="3.30.1150.10">
    <property type="match status" value="1"/>
</dbReference>
<evidence type="ECO:0000256" key="1">
    <source>
        <dbReference type="SAM" id="SignalP"/>
    </source>
</evidence>
<accession>A0A085ZQW0</accession>
<feature type="chain" id="PRO_5001801510" evidence="1">
    <location>
        <begin position="26"/>
        <end position="713"/>
    </location>
</feature>
<dbReference type="Gene3D" id="2.40.160.130">
    <property type="entry name" value="Capsule assembly protein Wzi"/>
    <property type="match status" value="1"/>
</dbReference>
<dbReference type="GO" id="GO:0055085">
    <property type="term" value="P:transmembrane transport"/>
    <property type="evidence" value="ECO:0007669"/>
    <property type="project" value="InterPro"/>
</dbReference>
<organism evidence="3 4">
    <name type="scientific">Flavobacterium reichenbachii</name>
    <dbReference type="NCBI Taxonomy" id="362418"/>
    <lineage>
        <taxon>Bacteria</taxon>
        <taxon>Pseudomonadati</taxon>
        <taxon>Bacteroidota</taxon>
        <taxon>Flavobacteriia</taxon>
        <taxon>Flavobacteriales</taxon>
        <taxon>Flavobacteriaceae</taxon>
        <taxon>Flavobacterium</taxon>
    </lineage>
</organism>
<evidence type="ECO:0000313" key="4">
    <source>
        <dbReference type="Proteomes" id="UP000028715"/>
    </source>
</evidence>
<evidence type="ECO:0000313" key="3">
    <source>
        <dbReference type="EMBL" id="KFF06824.1"/>
    </source>
</evidence>
<keyword evidence="1" id="KW-0732">Signal</keyword>
<dbReference type="AlphaFoldDB" id="A0A085ZQW0"/>
<feature type="domain" description="TonB C-terminal" evidence="2">
    <location>
        <begin position="75"/>
        <end position="143"/>
    </location>
</feature>
<dbReference type="Proteomes" id="UP000028715">
    <property type="component" value="Unassembled WGS sequence"/>
</dbReference>
<sequence length="713" mass="81610">MKTQTYVNKLLLSFAFILSSLFTFSQENGNSSIKPGFTAEQFPVFPNCENLRSKDLENCFYREVQNFVYNNFQVPENLKQNNYKGEVKVLFEVDQEGEFKVIYVNAVNDELSKEATRVFDKFDKIKPSTFSGKPTYSKYTISIDIPLKNADQLAAEALAAAEILKPEEKPMTELDSIVYKKYTNPEFQSHLNIPFSHSYYAQFDGAMNKIGSNNHTASKPFTYTEVSKYYNLKAVNESLQKNVSSWLGRKFWNENMVQIQGEDYWFTLNPILDLQMGKASDIDASYTYVNTRALNFRGGLGKQINFTTTFFESQGRFAGYFNNYAESIKPSGGNPAIVPGIGIAKRFKEDAYDFPLADANITFAPSKIFDLQLGYGRNFIGDGYRSLLEGDGASPYPYFKINTNFWKIKYTNTYMWLKDVRPDVTAEKTYATKFMANHYLSWNVSNRLNLGFFESVVWSNSNDRGFDINFVNPIIFYRAVEFGSSSKSGNALLGITGKYKWNNNINLYTQFLIDEFSVSDIGAGEKSWKNKFGYQIGAKYFDAFKVKDLLVQVEYNHVRPYVYSHSAVITNYGHNNQSMGHQWGGNFEELVVISRYHKGRYFADAKLTTGTRGLDFDTAADSYNYGGNIYKSYDEKRPYDKGVKVGQGNKTSIFIADVQAGYLINPITNLKLFGSFIYRNFDPTQETAATFKQSTTWFSIGLRSDIFNWYFDY</sequence>
<evidence type="ECO:0000259" key="2">
    <source>
        <dbReference type="Pfam" id="PF03544"/>
    </source>
</evidence>
<name>A0A085ZQW0_9FLAO</name>
<feature type="signal peptide" evidence="1">
    <location>
        <begin position="1"/>
        <end position="25"/>
    </location>
</feature>
<dbReference type="eggNOG" id="COG0810">
    <property type="taxonomic scope" value="Bacteria"/>
</dbReference>
<reference evidence="3 4" key="1">
    <citation type="submission" date="2014-07" db="EMBL/GenBank/DDBJ databases">
        <title>Genome of Flavobacterium reichenbachii LMG 25512.</title>
        <authorList>
            <person name="Stropko S.J."/>
            <person name="Pipes S.E."/>
            <person name="Newman J.D."/>
        </authorList>
    </citation>
    <scope>NUCLEOTIDE SEQUENCE [LARGE SCALE GENOMIC DNA]</scope>
    <source>
        <strain evidence="3 4">LMG 25512</strain>
    </source>
</reference>
<dbReference type="InterPro" id="IPR038636">
    <property type="entry name" value="Wzi_sf"/>
</dbReference>
<gene>
    <name evidence="3" type="ORF">IW19_15485</name>
</gene>
<dbReference type="Pfam" id="PF03544">
    <property type="entry name" value="TonB_C"/>
    <property type="match status" value="1"/>
</dbReference>
<dbReference type="OrthoDB" id="9808260at2"/>
<keyword evidence="4" id="KW-1185">Reference proteome</keyword>
<proteinExistence type="predicted"/>